<keyword evidence="1" id="KW-0472">Membrane</keyword>
<evidence type="ECO:0000313" key="3">
    <source>
        <dbReference type="Proteomes" id="UP000001015"/>
    </source>
</evidence>
<dbReference type="AlphaFoldDB" id="Q96XF4"/>
<dbReference type="Proteomes" id="UP000001015">
    <property type="component" value="Chromosome"/>
</dbReference>
<evidence type="ECO:0000256" key="1">
    <source>
        <dbReference type="SAM" id="Phobius"/>
    </source>
</evidence>
<evidence type="ECO:0000313" key="2">
    <source>
        <dbReference type="EMBL" id="BAB67674.1"/>
    </source>
</evidence>
<accession>Q96XF4</accession>
<keyword evidence="1" id="KW-1133">Transmembrane helix</keyword>
<dbReference type="RefSeq" id="WP_010980648.1">
    <property type="nucleotide sequence ID" value="NC_003106.2"/>
</dbReference>
<dbReference type="eggNOG" id="arCOG08554">
    <property type="taxonomic scope" value="Archaea"/>
</dbReference>
<organism evidence="2 3">
    <name type="scientific">Sulfurisphaera tokodaii (strain DSM 16993 / JCM 10545 / NBRC 100140 / 7)</name>
    <name type="common">Sulfolobus tokodaii</name>
    <dbReference type="NCBI Taxonomy" id="273063"/>
    <lineage>
        <taxon>Archaea</taxon>
        <taxon>Thermoproteota</taxon>
        <taxon>Thermoprotei</taxon>
        <taxon>Sulfolobales</taxon>
        <taxon>Sulfolobaceae</taxon>
        <taxon>Sulfurisphaera</taxon>
    </lineage>
</organism>
<feature type="transmembrane region" description="Helical" evidence="1">
    <location>
        <begin position="5"/>
        <end position="23"/>
    </location>
</feature>
<dbReference type="GeneID" id="1460647"/>
<gene>
    <name evidence="2" type="primary">ST2563</name>
    <name evidence="2" type="ordered locus">STK_25630</name>
</gene>
<reference evidence="3" key="1">
    <citation type="journal article" date="2001" name="DNA Res.">
        <title>Complete genome sequence of an aerobic thermoacidophilic Crenarchaeon, Sulfolobus tokodaii strain7.</title>
        <authorList>
            <person name="Kawarabayasi Y."/>
            <person name="Hino Y."/>
            <person name="Horikawa H."/>
            <person name="Jin-no K."/>
            <person name="Takahashi M."/>
            <person name="Sekine M."/>
            <person name="Baba S."/>
            <person name="Ankai A."/>
            <person name="Kosugi H."/>
            <person name="Hosoyama A."/>
            <person name="Fukui S."/>
            <person name="Nagai Y."/>
            <person name="Nishijima K."/>
            <person name="Otsuka R."/>
            <person name="Nakazawa H."/>
            <person name="Takamiya M."/>
            <person name="Kato Y."/>
            <person name="Yoshizawa T."/>
            <person name="Tanaka T."/>
            <person name="Kudoh Y."/>
            <person name="Yamazaki J."/>
            <person name="Kushida N."/>
            <person name="Oguchi A."/>
            <person name="Aoki K."/>
            <person name="Masuda S."/>
            <person name="Yanagii M."/>
            <person name="Nishimura M."/>
            <person name="Yamagishi A."/>
            <person name="Oshima T."/>
            <person name="Kikuchi H."/>
        </authorList>
    </citation>
    <scope>NUCLEOTIDE SEQUENCE [LARGE SCALE GENOMIC DNA]</scope>
    <source>
        <strain evidence="3">DSM 16993 / JCM 10545 / NBRC 100140 / 7</strain>
    </source>
</reference>
<protein>
    <submittedName>
        <fullName evidence="2">Uncharacterized protein</fullName>
    </submittedName>
</protein>
<dbReference type="EMBL" id="BA000023">
    <property type="protein sequence ID" value="BAB67674.1"/>
    <property type="molecule type" value="Genomic_DNA"/>
</dbReference>
<dbReference type="PATRIC" id="fig|273063.9.peg.2887"/>
<name>Q96XF4_SULTO</name>
<keyword evidence="1" id="KW-0812">Transmembrane</keyword>
<sequence>MRRFYYYFIPIILLLIVLFGLYYPQLNITIQQALTTANTIKIFLYSHHKLITNASISVFAFYPTRKGTIFQKIYNASNKQYYQFPVKKLDKWAKQWIKFNKKEKTKIYPSILILATYSIINQKTITTLTQTYATPLNTTQITKGQGGKNIIIKFKTPIKNKIKTIKNTNKKQQTIQPQQTTTTTITSKTNGDYIITEYIPNIIAWYPNNKSVGPIAIATIIGPQNNLNYYESTLGVIVSNQQGYSVNVGFYISQPLLGQLPLRVTIPGPSLTVCDSNSIVEAYNTTEIGTPSPYDVGQLYVLGQVAWVNWTEIYYIPHDSIYQVYHFLQVILTEIVSVENGNAVAPKIYYYNSYIPNTSYNKLPRNSFSTIKPFVFYSPGGGGGCIAPVYFNNLTYIGSSSGNQIFSYGSMYIHGVNSEFQVGLNVGALAALVMPEASPALIAELGMVNIGVSISSSQLSGSALILSVRNELATPLNVYYSNYSALYDINGQYYIIPTGVFYLNYS</sequence>
<dbReference type="KEGG" id="sto:STK_25630"/>
<dbReference type="OrthoDB" id="43206at2157"/>
<proteinExistence type="predicted"/>
<keyword evidence="3" id="KW-1185">Reference proteome</keyword>